<name>A0A195FJH8_9HYME</name>
<dbReference type="Proteomes" id="UP000078541">
    <property type="component" value="Unassembled WGS sequence"/>
</dbReference>
<evidence type="ECO:0000313" key="3">
    <source>
        <dbReference type="Proteomes" id="UP000078541"/>
    </source>
</evidence>
<keyword evidence="3" id="KW-1185">Reference proteome</keyword>
<evidence type="ECO:0000256" key="1">
    <source>
        <dbReference type="SAM" id="MobiDB-lite"/>
    </source>
</evidence>
<dbReference type="AlphaFoldDB" id="A0A195FJH8"/>
<gene>
    <name evidence="2" type="ORF">ALC56_05097</name>
</gene>
<organism evidence="2 3">
    <name type="scientific">Trachymyrmex septentrionalis</name>
    <dbReference type="NCBI Taxonomy" id="34720"/>
    <lineage>
        <taxon>Eukaryota</taxon>
        <taxon>Metazoa</taxon>
        <taxon>Ecdysozoa</taxon>
        <taxon>Arthropoda</taxon>
        <taxon>Hexapoda</taxon>
        <taxon>Insecta</taxon>
        <taxon>Pterygota</taxon>
        <taxon>Neoptera</taxon>
        <taxon>Endopterygota</taxon>
        <taxon>Hymenoptera</taxon>
        <taxon>Apocrita</taxon>
        <taxon>Aculeata</taxon>
        <taxon>Formicoidea</taxon>
        <taxon>Formicidae</taxon>
        <taxon>Myrmicinae</taxon>
        <taxon>Trachymyrmex</taxon>
    </lineage>
</organism>
<sequence>MEEDGTHRQYAASATERQNHPPLAYHERAEFELAVALMPTARAYVNAFLSLSRLYTLFTTDTAAGPAVSG</sequence>
<dbReference type="EMBL" id="KQ981523">
    <property type="protein sequence ID" value="KYN40154.1"/>
    <property type="molecule type" value="Genomic_DNA"/>
</dbReference>
<evidence type="ECO:0000313" key="2">
    <source>
        <dbReference type="EMBL" id="KYN40154.1"/>
    </source>
</evidence>
<accession>A0A195FJH8</accession>
<feature type="region of interest" description="Disordered" evidence="1">
    <location>
        <begin position="1"/>
        <end position="23"/>
    </location>
</feature>
<reference evidence="2 3" key="1">
    <citation type="submission" date="2016-03" db="EMBL/GenBank/DDBJ databases">
        <title>Trachymyrmex septentrionalis WGS genome.</title>
        <authorList>
            <person name="Nygaard S."/>
            <person name="Hu H."/>
            <person name="Boomsma J."/>
            <person name="Zhang G."/>
        </authorList>
    </citation>
    <scope>NUCLEOTIDE SEQUENCE [LARGE SCALE GENOMIC DNA]</scope>
    <source>
        <strain evidence="2">Tsep2-gDNA-1</strain>
        <tissue evidence="2">Whole body</tissue>
    </source>
</reference>
<protein>
    <submittedName>
        <fullName evidence="2">Uncharacterized protein</fullName>
    </submittedName>
</protein>
<proteinExistence type="predicted"/>